<feature type="transmembrane region" description="Helical" evidence="1">
    <location>
        <begin position="195"/>
        <end position="218"/>
    </location>
</feature>
<protein>
    <submittedName>
        <fullName evidence="2">Cell division protein FtsX</fullName>
    </submittedName>
</protein>
<reference evidence="3" key="1">
    <citation type="journal article" date="2019" name="Int. J. Syst. Evol. Microbiol.">
        <title>The Global Catalogue of Microorganisms (GCM) 10K type strain sequencing project: providing services to taxonomists for standard genome sequencing and annotation.</title>
        <authorList>
            <consortium name="The Broad Institute Genomics Platform"/>
            <consortium name="The Broad Institute Genome Sequencing Center for Infectious Disease"/>
            <person name="Wu L."/>
            <person name="Ma J."/>
        </authorList>
    </citation>
    <scope>NUCLEOTIDE SEQUENCE [LARGE SCALE GENOMIC DNA]</scope>
    <source>
        <strain evidence="3">CCUG 53816</strain>
    </source>
</reference>
<sequence>MNTLKEHLAFLLPLIALLVGLESVLWIQRALNIRETQLSKNYTIAIVSQQKLSLEFIRQNIRSSATLEIISPDALLERLQQNISPSSLANLKKSLPFFYSLKLQHFPTSEELKHIHDRLLRIPGVSRVEVFSKTHDQEYRLLLLLKESTLVFAFLVGLLSILLLIKQVSVWNLQYSKRIEIMELLGAPMRIKNGFLFRLALVDSVLASVGVLLGSLYLNSQEKFQIILNTLELHSDLFVWHEDLAIFLGASLSVSLACVWIVVVQRRST</sequence>
<evidence type="ECO:0000313" key="2">
    <source>
        <dbReference type="EMBL" id="MFC3846934.1"/>
    </source>
</evidence>
<proteinExistence type="predicted"/>
<keyword evidence="3" id="KW-1185">Reference proteome</keyword>
<keyword evidence="1" id="KW-0812">Transmembrane</keyword>
<accession>A0ABV7ZH52</accession>
<feature type="transmembrane region" description="Helical" evidence="1">
    <location>
        <begin position="244"/>
        <end position="264"/>
    </location>
</feature>
<feature type="transmembrane region" description="Helical" evidence="1">
    <location>
        <begin position="150"/>
        <end position="174"/>
    </location>
</feature>
<comment type="caution">
    <text evidence="2">The sequence shown here is derived from an EMBL/GenBank/DDBJ whole genome shotgun (WGS) entry which is preliminary data.</text>
</comment>
<organism evidence="2 3">
    <name type="scientific">Helicobacter baculiformis</name>
    <dbReference type="NCBI Taxonomy" id="427351"/>
    <lineage>
        <taxon>Bacteria</taxon>
        <taxon>Pseudomonadati</taxon>
        <taxon>Campylobacterota</taxon>
        <taxon>Epsilonproteobacteria</taxon>
        <taxon>Campylobacterales</taxon>
        <taxon>Helicobacteraceae</taxon>
        <taxon>Helicobacter</taxon>
    </lineage>
</organism>
<keyword evidence="1" id="KW-1133">Transmembrane helix</keyword>
<dbReference type="InterPro" id="IPR004513">
    <property type="entry name" value="FtsX"/>
</dbReference>
<keyword evidence="1" id="KW-0472">Membrane</keyword>
<evidence type="ECO:0000313" key="3">
    <source>
        <dbReference type="Proteomes" id="UP001595783"/>
    </source>
</evidence>
<dbReference type="RefSeq" id="WP_104751918.1">
    <property type="nucleotide sequence ID" value="NZ_FZMF01000012.1"/>
</dbReference>
<dbReference type="PANTHER" id="PTHR47755:SF1">
    <property type="entry name" value="CELL DIVISION PROTEIN FTSX"/>
    <property type="match status" value="1"/>
</dbReference>
<dbReference type="GO" id="GO:0051301">
    <property type="term" value="P:cell division"/>
    <property type="evidence" value="ECO:0007669"/>
    <property type="project" value="UniProtKB-KW"/>
</dbReference>
<gene>
    <name evidence="2" type="ORF">ACFOPX_00075</name>
</gene>
<dbReference type="Proteomes" id="UP001595783">
    <property type="component" value="Unassembled WGS sequence"/>
</dbReference>
<dbReference type="EMBL" id="JBHRZO010000001">
    <property type="protein sequence ID" value="MFC3846934.1"/>
    <property type="molecule type" value="Genomic_DNA"/>
</dbReference>
<name>A0ABV7ZH52_9HELI</name>
<dbReference type="PANTHER" id="PTHR47755">
    <property type="entry name" value="CELL DIVISION PROTEIN FTSX"/>
    <property type="match status" value="1"/>
</dbReference>
<keyword evidence="2" id="KW-0132">Cell division</keyword>
<evidence type="ECO:0000256" key="1">
    <source>
        <dbReference type="SAM" id="Phobius"/>
    </source>
</evidence>
<keyword evidence="2" id="KW-0131">Cell cycle</keyword>